<dbReference type="EnsemblMetazoa" id="Aqu2.1.38085_001">
    <property type="protein sequence ID" value="Aqu2.1.38085_001"/>
    <property type="gene ID" value="Aqu2.1.38085"/>
</dbReference>
<dbReference type="InParanoid" id="A0A1X7VCR0"/>
<reference evidence="1" key="1">
    <citation type="submission" date="2017-05" db="UniProtKB">
        <authorList>
            <consortium name="EnsemblMetazoa"/>
        </authorList>
    </citation>
    <scope>IDENTIFICATION</scope>
</reference>
<dbReference type="AlphaFoldDB" id="A0A1X7VCR0"/>
<evidence type="ECO:0000313" key="1">
    <source>
        <dbReference type="EnsemblMetazoa" id="Aqu2.1.38085_001"/>
    </source>
</evidence>
<proteinExistence type="predicted"/>
<name>A0A1X7VCR0_AMPQE</name>
<protein>
    <submittedName>
        <fullName evidence="1">Uncharacterized protein</fullName>
    </submittedName>
</protein>
<sequence>MTLEGPPDNIWEEIARSTEEGKSRALQECSKELTESLGVQFEAAANVTIIDKRHLSCPWGRLNLSSRPHNDLFVIITLFNFAVGEMDWALCYTNSRKLGSTFRVKCSDPEGASSISHFLMRVLPSSSALLHERQEVNCGMKVSITPLFFDMRETFKSVFCSINQSLCALLSCLKSPIVDLQTPAQLSNPLCSTFMY</sequence>
<accession>A0A1X7VCR0</accession>
<organism evidence="1">
    <name type="scientific">Amphimedon queenslandica</name>
    <name type="common">Sponge</name>
    <dbReference type="NCBI Taxonomy" id="400682"/>
    <lineage>
        <taxon>Eukaryota</taxon>
        <taxon>Metazoa</taxon>
        <taxon>Porifera</taxon>
        <taxon>Demospongiae</taxon>
        <taxon>Heteroscleromorpha</taxon>
        <taxon>Haplosclerida</taxon>
        <taxon>Niphatidae</taxon>
        <taxon>Amphimedon</taxon>
    </lineage>
</organism>